<reference evidence="3" key="1">
    <citation type="journal article" date="2015" name="Nat. Genet.">
        <title>The genome and transcriptome of the zoonotic hookworm Ancylostoma ceylanicum identify infection-specific gene families.</title>
        <authorList>
            <person name="Schwarz E.M."/>
            <person name="Hu Y."/>
            <person name="Antoshechkin I."/>
            <person name="Miller M.M."/>
            <person name="Sternberg P.W."/>
            <person name="Aroian R.V."/>
        </authorList>
    </citation>
    <scope>NUCLEOTIDE SEQUENCE</scope>
    <source>
        <strain evidence="3">HY135</strain>
    </source>
</reference>
<dbReference type="EMBL" id="JARK01000206">
    <property type="protein sequence ID" value="EYC40577.1"/>
    <property type="molecule type" value="Genomic_DNA"/>
</dbReference>
<proteinExistence type="predicted"/>
<dbReference type="Proteomes" id="UP000024635">
    <property type="component" value="Unassembled WGS sequence"/>
</dbReference>
<keyword evidence="3" id="KW-1185">Reference proteome</keyword>
<gene>
    <name evidence="2" type="primary">Acey_s0606.g585</name>
    <name evidence="2" type="ORF">Y032_0606g585</name>
</gene>
<evidence type="ECO:0000313" key="3">
    <source>
        <dbReference type="Proteomes" id="UP000024635"/>
    </source>
</evidence>
<name>A0A016WMW2_9BILA</name>
<organism evidence="2 3">
    <name type="scientific">Ancylostoma ceylanicum</name>
    <dbReference type="NCBI Taxonomy" id="53326"/>
    <lineage>
        <taxon>Eukaryota</taxon>
        <taxon>Metazoa</taxon>
        <taxon>Ecdysozoa</taxon>
        <taxon>Nematoda</taxon>
        <taxon>Chromadorea</taxon>
        <taxon>Rhabditida</taxon>
        <taxon>Rhabditina</taxon>
        <taxon>Rhabditomorpha</taxon>
        <taxon>Strongyloidea</taxon>
        <taxon>Ancylostomatidae</taxon>
        <taxon>Ancylostomatinae</taxon>
        <taxon>Ancylostoma</taxon>
    </lineage>
</organism>
<dbReference type="AlphaFoldDB" id="A0A016WMW2"/>
<protein>
    <submittedName>
        <fullName evidence="2">Uncharacterized protein</fullName>
    </submittedName>
</protein>
<feature type="region of interest" description="Disordered" evidence="1">
    <location>
        <begin position="63"/>
        <end position="86"/>
    </location>
</feature>
<evidence type="ECO:0000313" key="2">
    <source>
        <dbReference type="EMBL" id="EYC40577.1"/>
    </source>
</evidence>
<comment type="caution">
    <text evidence="2">The sequence shown here is derived from an EMBL/GenBank/DDBJ whole genome shotgun (WGS) entry which is preliminary data.</text>
</comment>
<sequence length="86" mass="9698">MITNKSEHNVDEERLATALRSYLTLPHAPISASKVSWFSLESHWNLQELRQTGMLAHPVGVTGRAGAEQSDDMRTSVKQIHEEELE</sequence>
<evidence type="ECO:0000256" key="1">
    <source>
        <dbReference type="SAM" id="MobiDB-lite"/>
    </source>
</evidence>
<accession>A0A016WMW2</accession>
<feature type="compositionally biased region" description="Basic and acidic residues" evidence="1">
    <location>
        <begin position="71"/>
        <end position="86"/>
    </location>
</feature>